<dbReference type="GO" id="GO:0005634">
    <property type="term" value="C:nucleus"/>
    <property type="evidence" value="ECO:0007669"/>
    <property type="project" value="UniProtKB-SubCell"/>
</dbReference>
<keyword evidence="6" id="KW-0378">Hydrolase</keyword>
<dbReference type="InterPro" id="IPR045249">
    <property type="entry name" value="HARBI1-like"/>
</dbReference>
<evidence type="ECO:0000256" key="4">
    <source>
        <dbReference type="ARBA" id="ARBA00022722"/>
    </source>
</evidence>
<evidence type="ECO:0000256" key="3">
    <source>
        <dbReference type="ARBA" id="ARBA00006958"/>
    </source>
</evidence>
<dbReference type="PANTHER" id="PTHR22930">
    <property type="match status" value="1"/>
</dbReference>
<dbReference type="EnsemblMetazoa" id="ACOM031636-RA">
    <property type="protein sequence ID" value="ACOM031636-PA.1"/>
    <property type="gene ID" value="ACOM031636"/>
</dbReference>
<dbReference type="GO" id="GO:0046872">
    <property type="term" value="F:metal ion binding"/>
    <property type="evidence" value="ECO:0007669"/>
    <property type="project" value="UniProtKB-KW"/>
</dbReference>
<evidence type="ECO:0000256" key="6">
    <source>
        <dbReference type="ARBA" id="ARBA00022801"/>
    </source>
</evidence>
<dbReference type="InterPro" id="IPR027806">
    <property type="entry name" value="HARBI1_dom"/>
</dbReference>
<comment type="similarity">
    <text evidence="3">Belongs to the HARBI1 family.</text>
</comment>
<organism evidence="9">
    <name type="scientific">Anopheles coluzzii</name>
    <name type="common">African malaria mosquito</name>
    <dbReference type="NCBI Taxonomy" id="1518534"/>
    <lineage>
        <taxon>Eukaryota</taxon>
        <taxon>Metazoa</taxon>
        <taxon>Ecdysozoa</taxon>
        <taxon>Arthropoda</taxon>
        <taxon>Hexapoda</taxon>
        <taxon>Insecta</taxon>
        <taxon>Pterygota</taxon>
        <taxon>Neoptera</taxon>
        <taxon>Endopterygota</taxon>
        <taxon>Diptera</taxon>
        <taxon>Nematocera</taxon>
        <taxon>Culicoidea</taxon>
        <taxon>Culicidae</taxon>
        <taxon>Anophelinae</taxon>
        <taxon>Anopheles</taxon>
    </lineage>
</organism>
<evidence type="ECO:0000256" key="7">
    <source>
        <dbReference type="ARBA" id="ARBA00023242"/>
    </source>
</evidence>
<accession>A0A8W7PHP0</accession>
<dbReference type="GO" id="GO:0004518">
    <property type="term" value="F:nuclease activity"/>
    <property type="evidence" value="ECO:0007669"/>
    <property type="project" value="UniProtKB-KW"/>
</dbReference>
<feature type="domain" description="DDE Tnp4" evidence="8">
    <location>
        <begin position="175"/>
        <end position="307"/>
    </location>
</feature>
<evidence type="ECO:0000259" key="8">
    <source>
        <dbReference type="Pfam" id="PF13359"/>
    </source>
</evidence>
<evidence type="ECO:0000256" key="5">
    <source>
        <dbReference type="ARBA" id="ARBA00022723"/>
    </source>
</evidence>
<name>A0A8W7PHP0_ANOCL</name>
<comment type="subcellular location">
    <subcellularLocation>
        <location evidence="2">Nucleus</location>
    </subcellularLocation>
</comment>
<dbReference type="Proteomes" id="UP000075882">
    <property type="component" value="Unassembled WGS sequence"/>
</dbReference>
<dbReference type="GO" id="GO:0016787">
    <property type="term" value="F:hydrolase activity"/>
    <property type="evidence" value="ECO:0007669"/>
    <property type="project" value="UniProtKB-KW"/>
</dbReference>
<keyword evidence="4" id="KW-0540">Nuclease</keyword>
<keyword evidence="5" id="KW-0479">Metal-binding</keyword>
<evidence type="ECO:0000313" key="9">
    <source>
        <dbReference type="EnsemblMetazoa" id="ACOM031636-PA.1"/>
    </source>
</evidence>
<evidence type="ECO:0000256" key="2">
    <source>
        <dbReference type="ARBA" id="ARBA00004123"/>
    </source>
</evidence>
<reference evidence="9" key="1">
    <citation type="submission" date="2022-08" db="UniProtKB">
        <authorList>
            <consortium name="EnsemblMetazoa"/>
        </authorList>
    </citation>
    <scope>IDENTIFICATION</scope>
</reference>
<comment type="cofactor">
    <cofactor evidence="1">
        <name>a divalent metal cation</name>
        <dbReference type="ChEBI" id="CHEBI:60240"/>
    </cofactor>
</comment>
<dbReference type="Pfam" id="PF13359">
    <property type="entry name" value="DDE_Tnp_4"/>
    <property type="match status" value="1"/>
</dbReference>
<keyword evidence="7" id="KW-0539">Nucleus</keyword>
<sequence length="509" mass="57072">LEIYIQKANNMLPALMVRFNLFESDDESDAYNTGSEAESEESEQIYRESFPYLLEDEWFLKCFHVSRDIFKSLYDGIAPTLLSQYEATVYDRIAATLRYLATGTCTSDRGVGGYKAMPRAEFQAMFPQTLNAIRQLICNQHISLKPQNRDEQWEATSYFRRILGPTPCVAFCAVGTHIPIAEPSEQKHLFYYKYGTYSLNALMIFDHRKRIRYVNASFCGAMHDSHLWNSSGVDSHFAQQHAKGNEKCNLLANSMFPSQPWIIKPKPGIVDPTFNARHERALATADTAVHLLKNRFKCLLGKPPIPYTPSDVYFPLVDSPEFRSPPFSSLMLSVNSSSTFFSPRTSATSSFCTVSEVFMTAMSERFVSSAISKHSSRLRFVPRPYGSDFVADFGQYESGSSSSPSLFCLVIVMFGILANRCWHALIVLEKLDEAGRFVPSSAASCPGAPVELCESIGSPISNASFEWSASVPLFSFSRSEPLSSVIFTRFRSKSSSFSIRRCSTDSCFG</sequence>
<proteinExistence type="inferred from homology"/>
<dbReference type="VEuPathDB" id="VectorBase:ACON2_037401"/>
<protein>
    <recommendedName>
        <fullName evidence="8">DDE Tnp4 domain-containing protein</fullName>
    </recommendedName>
</protein>
<dbReference type="PANTHER" id="PTHR22930:SF289">
    <property type="entry name" value="DDE TNP4 DOMAIN-CONTAINING PROTEIN-RELATED"/>
    <property type="match status" value="1"/>
</dbReference>
<dbReference type="AlphaFoldDB" id="A0A8W7PHP0"/>
<evidence type="ECO:0000256" key="1">
    <source>
        <dbReference type="ARBA" id="ARBA00001968"/>
    </source>
</evidence>